<protein>
    <recommendedName>
        <fullName evidence="3">Reverse transcriptase zinc-binding domain-containing protein</fullName>
    </recommendedName>
</protein>
<dbReference type="EMBL" id="JACXVP010000011">
    <property type="protein sequence ID" value="KAG5575456.1"/>
    <property type="molecule type" value="Genomic_DNA"/>
</dbReference>
<evidence type="ECO:0000313" key="1">
    <source>
        <dbReference type="EMBL" id="KAG5575456.1"/>
    </source>
</evidence>
<gene>
    <name evidence="1" type="ORF">H5410_055590</name>
</gene>
<evidence type="ECO:0000313" key="2">
    <source>
        <dbReference type="Proteomes" id="UP000824120"/>
    </source>
</evidence>
<sequence>MIDLLPWKLSWKTKLPSKCFIWMSLRNAIPRDQMLHVPQKLGVSELFVSALSSGKRSLEYVHLTNRYKLDSSPGCQRSSGSWRLKEVDNSIKKTWQMTRPCIFWCIWKERNVRCFDGISTPSSSLKSLSF</sequence>
<evidence type="ECO:0008006" key="3">
    <source>
        <dbReference type="Google" id="ProtNLM"/>
    </source>
</evidence>
<dbReference type="AlphaFoldDB" id="A0A9J5WKA1"/>
<dbReference type="Proteomes" id="UP000824120">
    <property type="component" value="Chromosome 11"/>
</dbReference>
<accession>A0A9J5WKA1</accession>
<proteinExistence type="predicted"/>
<comment type="caution">
    <text evidence="1">The sequence shown here is derived from an EMBL/GenBank/DDBJ whole genome shotgun (WGS) entry which is preliminary data.</text>
</comment>
<keyword evidence="2" id="KW-1185">Reference proteome</keyword>
<reference evidence="1 2" key="1">
    <citation type="submission" date="2020-09" db="EMBL/GenBank/DDBJ databases">
        <title>De no assembly of potato wild relative species, Solanum commersonii.</title>
        <authorList>
            <person name="Cho K."/>
        </authorList>
    </citation>
    <scope>NUCLEOTIDE SEQUENCE [LARGE SCALE GENOMIC DNA]</scope>
    <source>
        <strain evidence="1">LZ3.2</strain>
        <tissue evidence="1">Leaf</tissue>
    </source>
</reference>
<organism evidence="1 2">
    <name type="scientific">Solanum commersonii</name>
    <name type="common">Commerson's wild potato</name>
    <name type="synonym">Commerson's nightshade</name>
    <dbReference type="NCBI Taxonomy" id="4109"/>
    <lineage>
        <taxon>Eukaryota</taxon>
        <taxon>Viridiplantae</taxon>
        <taxon>Streptophyta</taxon>
        <taxon>Embryophyta</taxon>
        <taxon>Tracheophyta</taxon>
        <taxon>Spermatophyta</taxon>
        <taxon>Magnoliopsida</taxon>
        <taxon>eudicotyledons</taxon>
        <taxon>Gunneridae</taxon>
        <taxon>Pentapetalae</taxon>
        <taxon>asterids</taxon>
        <taxon>lamiids</taxon>
        <taxon>Solanales</taxon>
        <taxon>Solanaceae</taxon>
        <taxon>Solanoideae</taxon>
        <taxon>Solaneae</taxon>
        <taxon>Solanum</taxon>
    </lineage>
</organism>
<name>A0A9J5WKA1_SOLCO</name>